<feature type="compositionally biased region" description="Basic and acidic residues" evidence="1">
    <location>
        <begin position="18"/>
        <end position="28"/>
    </location>
</feature>
<comment type="caution">
    <text evidence="2">The sequence shown here is derived from an EMBL/GenBank/DDBJ whole genome shotgun (WGS) entry which is preliminary data.</text>
</comment>
<name>A0ABR3ZUI7_9LECA</name>
<accession>A0ABR3ZUI7</accession>
<dbReference type="Proteomes" id="UP001590950">
    <property type="component" value="Unassembled WGS sequence"/>
</dbReference>
<feature type="compositionally biased region" description="Basic residues" evidence="1">
    <location>
        <begin position="152"/>
        <end position="161"/>
    </location>
</feature>
<organism evidence="2 3">
    <name type="scientific">Stereocaulon virgatum</name>
    <dbReference type="NCBI Taxonomy" id="373712"/>
    <lineage>
        <taxon>Eukaryota</taxon>
        <taxon>Fungi</taxon>
        <taxon>Dikarya</taxon>
        <taxon>Ascomycota</taxon>
        <taxon>Pezizomycotina</taxon>
        <taxon>Lecanoromycetes</taxon>
        <taxon>OSLEUM clade</taxon>
        <taxon>Lecanoromycetidae</taxon>
        <taxon>Lecanorales</taxon>
        <taxon>Lecanorineae</taxon>
        <taxon>Stereocaulaceae</taxon>
        <taxon>Stereocaulon</taxon>
    </lineage>
</organism>
<feature type="compositionally biased region" description="Basic residues" evidence="1">
    <location>
        <begin position="1"/>
        <end position="13"/>
    </location>
</feature>
<evidence type="ECO:0000256" key="1">
    <source>
        <dbReference type="SAM" id="MobiDB-lite"/>
    </source>
</evidence>
<evidence type="ECO:0000313" key="3">
    <source>
        <dbReference type="Proteomes" id="UP001590950"/>
    </source>
</evidence>
<evidence type="ECO:0000313" key="2">
    <source>
        <dbReference type="EMBL" id="KAL2037257.1"/>
    </source>
</evidence>
<evidence type="ECO:0008006" key="4">
    <source>
        <dbReference type="Google" id="ProtNLM"/>
    </source>
</evidence>
<keyword evidence="3" id="KW-1185">Reference proteome</keyword>
<feature type="region of interest" description="Disordered" evidence="1">
    <location>
        <begin position="117"/>
        <end position="173"/>
    </location>
</feature>
<dbReference type="EMBL" id="JBEFKJ010000042">
    <property type="protein sequence ID" value="KAL2037257.1"/>
    <property type="molecule type" value="Genomic_DNA"/>
</dbReference>
<sequence length="210" mass="23932">MPSQGRKKGHPSRSYHYCRLDDEGKDGDYSDSYKASKEYAVARYEPSKLAKYDNGYDNGYNNGHNIPKADRLDTYNNPDGHHFDGNYDSGPPPNVYQMHAQNLFVLAPGAKVVMGGDETPDPEHIKETHQSWRRDRTIITQQSSADYASGSKKQKSSRHKSSYSGSGKHRHESDFYDCPKHDCDWEGEKDDIRALLRHLRNVHGEHIGCF</sequence>
<feature type="region of interest" description="Disordered" evidence="1">
    <location>
        <begin position="1"/>
        <end position="29"/>
    </location>
</feature>
<protein>
    <recommendedName>
        <fullName evidence="4">C2H2-type domain-containing protein</fullName>
    </recommendedName>
</protein>
<reference evidence="2 3" key="1">
    <citation type="submission" date="2024-09" db="EMBL/GenBank/DDBJ databases">
        <title>Rethinking Asexuality: The Enigmatic Case of Functional Sexual Genes in Lepraria (Stereocaulaceae).</title>
        <authorList>
            <person name="Doellman M."/>
            <person name="Sun Y."/>
            <person name="Barcenas-Pena A."/>
            <person name="Lumbsch H.T."/>
            <person name="Grewe F."/>
        </authorList>
    </citation>
    <scope>NUCLEOTIDE SEQUENCE [LARGE SCALE GENOMIC DNA]</scope>
    <source>
        <strain evidence="2 3">Mercado 3170</strain>
    </source>
</reference>
<gene>
    <name evidence="2" type="ORF">N7G274_009946</name>
</gene>
<proteinExistence type="predicted"/>
<feature type="compositionally biased region" description="Basic and acidic residues" evidence="1">
    <location>
        <begin position="121"/>
        <end position="137"/>
    </location>
</feature>